<dbReference type="EMBL" id="UZAL01027180">
    <property type="protein sequence ID" value="VDP30092.1"/>
    <property type="molecule type" value="Genomic_DNA"/>
</dbReference>
<name>A0A183NUE2_9TREM</name>
<evidence type="ECO:0000256" key="2">
    <source>
        <dbReference type="SAM" id="MobiDB-lite"/>
    </source>
</evidence>
<accession>A0A183NUE2</accession>
<keyword evidence="1" id="KW-0175">Coiled coil</keyword>
<evidence type="ECO:0000313" key="4">
    <source>
        <dbReference type="Proteomes" id="UP000269396"/>
    </source>
</evidence>
<proteinExistence type="predicted"/>
<reference evidence="3 4" key="1">
    <citation type="submission" date="2018-11" db="EMBL/GenBank/DDBJ databases">
        <authorList>
            <consortium name="Pathogen Informatics"/>
        </authorList>
    </citation>
    <scope>NUCLEOTIDE SEQUENCE [LARGE SCALE GENOMIC DNA]</scope>
    <source>
        <strain>Denwood</strain>
        <strain evidence="4">Zambia</strain>
    </source>
</reference>
<feature type="coiled-coil region" evidence="1">
    <location>
        <begin position="75"/>
        <end position="109"/>
    </location>
</feature>
<feature type="compositionally biased region" description="Basic and acidic residues" evidence="2">
    <location>
        <begin position="21"/>
        <end position="30"/>
    </location>
</feature>
<protein>
    <submittedName>
        <fullName evidence="3">Uncharacterized protein</fullName>
    </submittedName>
</protein>
<evidence type="ECO:0000256" key="1">
    <source>
        <dbReference type="SAM" id="Coils"/>
    </source>
</evidence>
<keyword evidence="4" id="KW-1185">Reference proteome</keyword>
<dbReference type="STRING" id="31246.A0A183NUE2"/>
<feature type="region of interest" description="Disordered" evidence="2">
    <location>
        <begin position="1"/>
        <end position="30"/>
    </location>
</feature>
<organism evidence="3 4">
    <name type="scientific">Schistosoma mattheei</name>
    <dbReference type="NCBI Taxonomy" id="31246"/>
    <lineage>
        <taxon>Eukaryota</taxon>
        <taxon>Metazoa</taxon>
        <taxon>Spiralia</taxon>
        <taxon>Lophotrochozoa</taxon>
        <taxon>Platyhelminthes</taxon>
        <taxon>Trematoda</taxon>
        <taxon>Digenea</taxon>
        <taxon>Strigeidida</taxon>
        <taxon>Schistosomatoidea</taxon>
        <taxon>Schistosomatidae</taxon>
        <taxon>Schistosoma</taxon>
    </lineage>
</organism>
<sequence>MLRKGSNHPDGRPKRQTLQDLLKEKTTTEDNWKRIKEAPTSTCQEVLGRKKHHHKEWISIETLGSIQEGKKTANNNRTRTEKVNTQAEYTEAKKQVNRVRADKQKYVEDLAMTAEKAARKGNIKQLYGTTKKLAATRHKLERSIKDKEGKPITETQEQRNRWVEHFE</sequence>
<dbReference type="Proteomes" id="UP000269396">
    <property type="component" value="Unassembled WGS sequence"/>
</dbReference>
<gene>
    <name evidence="3" type="ORF">SMTD_LOCUS5728</name>
</gene>
<evidence type="ECO:0000313" key="3">
    <source>
        <dbReference type="EMBL" id="VDP30092.1"/>
    </source>
</evidence>
<feature type="region of interest" description="Disordered" evidence="2">
    <location>
        <begin position="143"/>
        <end position="167"/>
    </location>
</feature>
<dbReference type="AlphaFoldDB" id="A0A183NUE2"/>